<dbReference type="Proteomes" id="UP000593568">
    <property type="component" value="Unassembled WGS sequence"/>
</dbReference>
<organism evidence="1 2">
    <name type="scientific">Gossypium trilobum</name>
    <dbReference type="NCBI Taxonomy" id="34281"/>
    <lineage>
        <taxon>Eukaryota</taxon>
        <taxon>Viridiplantae</taxon>
        <taxon>Streptophyta</taxon>
        <taxon>Embryophyta</taxon>
        <taxon>Tracheophyta</taxon>
        <taxon>Spermatophyta</taxon>
        <taxon>Magnoliopsida</taxon>
        <taxon>eudicotyledons</taxon>
        <taxon>Gunneridae</taxon>
        <taxon>Pentapetalae</taxon>
        <taxon>rosids</taxon>
        <taxon>malvids</taxon>
        <taxon>Malvales</taxon>
        <taxon>Malvaceae</taxon>
        <taxon>Malvoideae</taxon>
        <taxon>Gossypium</taxon>
    </lineage>
</organism>
<evidence type="ECO:0000313" key="2">
    <source>
        <dbReference type="Proteomes" id="UP000593568"/>
    </source>
</evidence>
<evidence type="ECO:0000313" key="1">
    <source>
        <dbReference type="EMBL" id="MBA0765181.1"/>
    </source>
</evidence>
<gene>
    <name evidence="1" type="ORF">Gotri_014430</name>
</gene>
<sequence>AITITPTEGIFDPSRHSAVVFKENNRPGFLASALENNNNGRKLNRIIKDRCSTFKASSPKILLAKSISSIVDLLHSQFQQGLATKIPKRVGEKSEAQKGTRQ</sequence>
<comment type="caution">
    <text evidence="1">The sequence shown here is derived from an EMBL/GenBank/DDBJ whole genome shotgun (WGS) entry which is preliminary data.</text>
</comment>
<accession>A0A7J9DWV3</accession>
<dbReference type="AlphaFoldDB" id="A0A7J9DWV3"/>
<dbReference type="EMBL" id="JABEZW010000005">
    <property type="protein sequence ID" value="MBA0765181.1"/>
    <property type="molecule type" value="Genomic_DNA"/>
</dbReference>
<reference evidence="1 2" key="1">
    <citation type="journal article" date="2019" name="Genome Biol. Evol.">
        <title>Insights into the evolution of the New World diploid cottons (Gossypium, subgenus Houzingenia) based on genome sequencing.</title>
        <authorList>
            <person name="Grover C.E."/>
            <person name="Arick M.A. 2nd"/>
            <person name="Thrash A."/>
            <person name="Conover J.L."/>
            <person name="Sanders W.S."/>
            <person name="Peterson D.G."/>
            <person name="Frelichowski J.E."/>
            <person name="Scheffler J.A."/>
            <person name="Scheffler B.E."/>
            <person name="Wendel J.F."/>
        </authorList>
    </citation>
    <scope>NUCLEOTIDE SEQUENCE [LARGE SCALE GENOMIC DNA]</scope>
    <source>
        <strain evidence="1">8</strain>
        <tissue evidence="1">Leaf</tissue>
    </source>
</reference>
<name>A0A7J9DWV3_9ROSI</name>
<proteinExistence type="predicted"/>
<protein>
    <submittedName>
        <fullName evidence="1">Uncharacterized protein</fullName>
    </submittedName>
</protein>
<feature type="non-terminal residue" evidence="1">
    <location>
        <position position="1"/>
    </location>
</feature>
<keyword evidence="2" id="KW-1185">Reference proteome</keyword>